<reference evidence="17 18" key="1">
    <citation type="submission" date="2016-10" db="EMBL/GenBank/DDBJ databases">
        <authorList>
            <person name="de Groot N.N."/>
        </authorList>
    </citation>
    <scope>NUCLEOTIDE SEQUENCE [LARGE SCALE GENOMIC DNA]</scope>
    <source>
        <strain evidence="17 18">SLAS-1</strain>
    </source>
</reference>
<evidence type="ECO:0000256" key="10">
    <source>
        <dbReference type="ARBA" id="ARBA00025628"/>
    </source>
</evidence>
<feature type="binding site" evidence="14">
    <location>
        <position position="131"/>
    </location>
    <ligand>
        <name>Zn(2+)</name>
        <dbReference type="ChEBI" id="CHEBI:29105"/>
        <note>catalytic</note>
    </ligand>
</feature>
<evidence type="ECO:0000256" key="15">
    <source>
        <dbReference type="RuleBase" id="RU000515"/>
    </source>
</evidence>
<evidence type="ECO:0000313" key="17">
    <source>
        <dbReference type="EMBL" id="SDM04860.1"/>
    </source>
</evidence>
<dbReference type="Gene3D" id="3.20.20.70">
    <property type="entry name" value="Aldolase class I"/>
    <property type="match status" value="1"/>
</dbReference>
<evidence type="ECO:0000256" key="8">
    <source>
        <dbReference type="ARBA" id="ARBA00023239"/>
    </source>
</evidence>
<feature type="active site" description="Schiff-base intermediate with substrate" evidence="12">
    <location>
        <position position="249"/>
    </location>
</feature>
<dbReference type="PRINTS" id="PR00144">
    <property type="entry name" value="DALDHYDRTASE"/>
</dbReference>
<evidence type="ECO:0000256" key="12">
    <source>
        <dbReference type="PIRSR" id="PIRSR001415-1"/>
    </source>
</evidence>
<evidence type="ECO:0000256" key="11">
    <source>
        <dbReference type="ARBA" id="ARBA00047651"/>
    </source>
</evidence>
<dbReference type="CDD" id="cd00384">
    <property type="entry name" value="ALAD_PBGS"/>
    <property type="match status" value="1"/>
</dbReference>
<dbReference type="SMART" id="SM01004">
    <property type="entry name" value="ALAD"/>
    <property type="match status" value="1"/>
</dbReference>
<sequence>MMRNRTRRLRYDSNLRDLISENRVVVDDLIYPLFVKSGSDIREEIPTLPGNFRVSPDDKLRNEAERILESGLKAILLFGIPEDERRDETGSQARAEDGPVQKACRLLDEEYPELFVITDVCLCAYTSHGQCGIYRDGKIINDGTLPYLAETALSHVRSGADMVAPSDMMDGRIKAIRDKLDEKGYSRIPIMSYSAKYSSAFYGPFRAAADSAPAEGGRATHQMDPANSREALKVVRRDVKEGADIVMVKPALAYLDIIHRVRHETEVPLAAYNVSGEFALACQGDQADLVEKKAILNEILTSIRRAGADLIITYHALDFAEEGR</sequence>
<evidence type="ECO:0000256" key="13">
    <source>
        <dbReference type="PIRSR" id="PIRSR001415-2"/>
    </source>
</evidence>
<dbReference type="STRING" id="321763.SAMN04488692_11516"/>
<dbReference type="PANTHER" id="PTHR11458:SF0">
    <property type="entry name" value="DELTA-AMINOLEVULINIC ACID DEHYDRATASE"/>
    <property type="match status" value="1"/>
</dbReference>
<comment type="subunit">
    <text evidence="4 15">Homooctamer.</text>
</comment>
<evidence type="ECO:0000256" key="1">
    <source>
        <dbReference type="ARBA" id="ARBA00001947"/>
    </source>
</evidence>
<dbReference type="Proteomes" id="UP000199476">
    <property type="component" value="Unassembled WGS sequence"/>
</dbReference>
<gene>
    <name evidence="17" type="ORF">SAMN04488692_11516</name>
</gene>
<dbReference type="PROSITE" id="PS00169">
    <property type="entry name" value="D_ALA_DEHYDRATASE"/>
    <property type="match status" value="1"/>
</dbReference>
<dbReference type="GO" id="GO:0008270">
    <property type="term" value="F:zinc ion binding"/>
    <property type="evidence" value="ECO:0007669"/>
    <property type="project" value="TreeGrafter"/>
</dbReference>
<name>A0A1G9Q1G6_9FIRM</name>
<evidence type="ECO:0000256" key="7">
    <source>
        <dbReference type="ARBA" id="ARBA00023133"/>
    </source>
</evidence>
<dbReference type="NCBIfam" id="NF006762">
    <property type="entry name" value="PRK09283.1"/>
    <property type="match status" value="1"/>
</dbReference>
<feature type="binding site" evidence="14">
    <location>
        <position position="121"/>
    </location>
    <ligand>
        <name>Zn(2+)</name>
        <dbReference type="ChEBI" id="CHEBI:29105"/>
        <note>catalytic</note>
    </ligand>
</feature>
<dbReference type="FunFam" id="3.20.20.70:FF:000019">
    <property type="entry name" value="Delta-aminolevulinic acid dehydratase"/>
    <property type="match status" value="1"/>
</dbReference>
<dbReference type="GO" id="GO:0005829">
    <property type="term" value="C:cytosol"/>
    <property type="evidence" value="ECO:0007669"/>
    <property type="project" value="TreeGrafter"/>
</dbReference>
<protein>
    <recommendedName>
        <fullName evidence="6 15">Delta-aminolevulinic acid dehydratase</fullName>
        <ecNumber evidence="5 15">4.2.1.24</ecNumber>
    </recommendedName>
</protein>
<feature type="binding site" evidence="13">
    <location>
        <position position="206"/>
    </location>
    <ligand>
        <name>5-aminolevulinate</name>
        <dbReference type="ChEBI" id="CHEBI:356416"/>
        <label>1</label>
    </ligand>
</feature>
<dbReference type="PIRSF" id="PIRSF001415">
    <property type="entry name" value="Porphbilin_synth"/>
    <property type="match status" value="1"/>
</dbReference>
<keyword evidence="14" id="KW-0479">Metal-binding</keyword>
<dbReference type="EMBL" id="FNGO01000015">
    <property type="protein sequence ID" value="SDM04860.1"/>
    <property type="molecule type" value="Genomic_DNA"/>
</dbReference>
<feature type="binding site" evidence="13">
    <location>
        <position position="275"/>
    </location>
    <ligand>
        <name>5-aminolevulinate</name>
        <dbReference type="ChEBI" id="CHEBI:356416"/>
        <label>2</label>
    </ligand>
</feature>
<dbReference type="GO" id="GO:0006782">
    <property type="term" value="P:protoporphyrinogen IX biosynthetic process"/>
    <property type="evidence" value="ECO:0007669"/>
    <property type="project" value="UniProtKB-UniPathway"/>
</dbReference>
<comment type="cofactor">
    <cofactor evidence="1">
        <name>Zn(2+)</name>
        <dbReference type="ChEBI" id="CHEBI:29105"/>
    </cofactor>
</comment>
<dbReference type="UniPathway" id="UPA00251">
    <property type="reaction ID" value="UER00318"/>
</dbReference>
<dbReference type="SUPFAM" id="SSF51569">
    <property type="entry name" value="Aldolase"/>
    <property type="match status" value="1"/>
</dbReference>
<dbReference type="InterPro" id="IPR030656">
    <property type="entry name" value="ALAD_AS"/>
</dbReference>
<evidence type="ECO:0000256" key="4">
    <source>
        <dbReference type="ARBA" id="ARBA00011823"/>
    </source>
</evidence>
<keyword evidence="14" id="KW-0862">Zinc</keyword>
<dbReference type="GO" id="GO:0004655">
    <property type="term" value="F:porphobilinogen synthase activity"/>
    <property type="evidence" value="ECO:0007669"/>
    <property type="project" value="UniProtKB-EC"/>
</dbReference>
<evidence type="ECO:0000256" key="16">
    <source>
        <dbReference type="RuleBase" id="RU004161"/>
    </source>
</evidence>
<evidence type="ECO:0000256" key="3">
    <source>
        <dbReference type="ARBA" id="ARBA00008055"/>
    </source>
</evidence>
<comment type="pathway">
    <text evidence="2">Porphyrin-containing compound metabolism; protoporphyrin-IX biosynthesis; coproporphyrinogen-III from 5-aminolevulinate: step 1/4.</text>
</comment>
<dbReference type="AlphaFoldDB" id="A0A1G9Q1G6"/>
<accession>A0A1G9Q1G6</accession>
<comment type="similarity">
    <text evidence="3 16">Belongs to the ALAD family.</text>
</comment>
<organism evidence="17 18">
    <name type="scientific">Halarsenatibacter silvermanii</name>
    <dbReference type="NCBI Taxonomy" id="321763"/>
    <lineage>
        <taxon>Bacteria</taxon>
        <taxon>Bacillati</taxon>
        <taxon>Bacillota</taxon>
        <taxon>Clostridia</taxon>
        <taxon>Halanaerobiales</taxon>
        <taxon>Halarsenatibacteraceae</taxon>
        <taxon>Halarsenatibacter</taxon>
    </lineage>
</organism>
<feature type="active site" description="Schiff-base intermediate with substrate" evidence="12">
    <location>
        <position position="196"/>
    </location>
</feature>
<feature type="binding site" evidence="14">
    <location>
        <position position="123"/>
    </location>
    <ligand>
        <name>Zn(2+)</name>
        <dbReference type="ChEBI" id="CHEBI:29105"/>
        <note>catalytic</note>
    </ligand>
</feature>
<evidence type="ECO:0000256" key="14">
    <source>
        <dbReference type="PIRSR" id="PIRSR001415-3"/>
    </source>
</evidence>
<dbReference type="Pfam" id="PF00490">
    <property type="entry name" value="ALAD"/>
    <property type="match status" value="1"/>
</dbReference>
<feature type="binding site" evidence="13">
    <location>
        <position position="218"/>
    </location>
    <ligand>
        <name>5-aminolevulinate</name>
        <dbReference type="ChEBI" id="CHEBI:356416"/>
        <label>1</label>
    </ligand>
</feature>
<dbReference type="InterPro" id="IPR013785">
    <property type="entry name" value="Aldolase_TIM"/>
</dbReference>
<dbReference type="InterPro" id="IPR001731">
    <property type="entry name" value="ALAD"/>
</dbReference>
<evidence type="ECO:0000313" key="18">
    <source>
        <dbReference type="Proteomes" id="UP000199476"/>
    </source>
</evidence>
<evidence type="ECO:0000256" key="5">
    <source>
        <dbReference type="ARBA" id="ARBA00012053"/>
    </source>
</evidence>
<feature type="binding site" evidence="13">
    <location>
        <position position="314"/>
    </location>
    <ligand>
        <name>5-aminolevulinate</name>
        <dbReference type="ChEBI" id="CHEBI:356416"/>
        <label>2</label>
    </ligand>
</feature>
<proteinExistence type="inferred from homology"/>
<comment type="function">
    <text evidence="10">Catalyzes an early step in the biosynthesis of tetrapyrroles. Binds two molecules of 5-aminolevulinate per subunit, each at a distinct site, and catalyzes their condensation to form porphobilinogen.</text>
</comment>
<dbReference type="EC" id="4.2.1.24" evidence="5 15"/>
<keyword evidence="9 15" id="KW-0627">Porphyrin biosynthesis</keyword>
<dbReference type="PANTHER" id="PTHR11458">
    <property type="entry name" value="DELTA-AMINOLEVULINIC ACID DEHYDRATASE"/>
    <property type="match status" value="1"/>
</dbReference>
<dbReference type="RefSeq" id="WP_200769727.1">
    <property type="nucleotide sequence ID" value="NZ_FNGO01000015.1"/>
</dbReference>
<keyword evidence="18" id="KW-1185">Reference proteome</keyword>
<comment type="catalytic activity">
    <reaction evidence="11 15">
        <text>2 5-aminolevulinate = porphobilinogen + 2 H2O + H(+)</text>
        <dbReference type="Rhea" id="RHEA:24064"/>
        <dbReference type="ChEBI" id="CHEBI:15377"/>
        <dbReference type="ChEBI" id="CHEBI:15378"/>
        <dbReference type="ChEBI" id="CHEBI:58126"/>
        <dbReference type="ChEBI" id="CHEBI:356416"/>
        <dbReference type="EC" id="4.2.1.24"/>
    </reaction>
</comment>
<evidence type="ECO:0000256" key="6">
    <source>
        <dbReference type="ARBA" id="ARBA00020771"/>
    </source>
</evidence>
<evidence type="ECO:0000256" key="9">
    <source>
        <dbReference type="ARBA" id="ARBA00023244"/>
    </source>
</evidence>
<keyword evidence="8 15" id="KW-0456">Lyase</keyword>
<evidence type="ECO:0000256" key="2">
    <source>
        <dbReference type="ARBA" id="ARBA00004694"/>
    </source>
</evidence>
<keyword evidence="7" id="KW-0350">Heme biosynthesis</keyword>